<sequence>MRTGNGNNAPWSMAPPYSLHADNNRRGGRGGRGGFGSRDGGQWRMPEGGGEQGQGGFGWQQQRSGGGSFDGFGAGGGGPPGAERGGYALGPGVAAPNARRPYSPPPPRRGFMGGSGGDRSPDLWQHDKWEMNERERTPSPQPGFISLRFLRKLQSEASFSSGGRPHAEETASTIASTDVHPPSSIGHESGHETGAEEGVSLLGLSNPCSPSHSHASESEGPVMYSEPLTSPARSLLSG</sequence>
<evidence type="ECO:0000256" key="1">
    <source>
        <dbReference type="SAM" id="MobiDB-lite"/>
    </source>
</evidence>
<dbReference type="AlphaFoldDB" id="A0A836CHY8"/>
<feature type="region of interest" description="Disordered" evidence="1">
    <location>
        <begin position="1"/>
        <end position="124"/>
    </location>
</feature>
<dbReference type="EMBL" id="JAFCMP010000090">
    <property type="protein sequence ID" value="KAG5187255.1"/>
    <property type="molecule type" value="Genomic_DNA"/>
</dbReference>
<reference evidence="2" key="1">
    <citation type="submission" date="2021-02" db="EMBL/GenBank/DDBJ databases">
        <title>First Annotated Genome of the Yellow-green Alga Tribonema minus.</title>
        <authorList>
            <person name="Mahan K.M."/>
        </authorList>
    </citation>
    <scope>NUCLEOTIDE SEQUENCE</scope>
    <source>
        <strain evidence="2">UTEX B ZZ1240</strain>
    </source>
</reference>
<feature type="compositionally biased region" description="Gly residues" evidence="1">
    <location>
        <begin position="47"/>
        <end position="89"/>
    </location>
</feature>
<proteinExistence type="predicted"/>
<comment type="caution">
    <text evidence="2">The sequence shown here is derived from an EMBL/GenBank/DDBJ whole genome shotgun (WGS) entry which is preliminary data.</text>
</comment>
<feature type="compositionally biased region" description="Polar residues" evidence="1">
    <location>
        <begin position="1"/>
        <end position="10"/>
    </location>
</feature>
<feature type="compositionally biased region" description="Gly residues" evidence="1">
    <location>
        <begin position="30"/>
        <end position="39"/>
    </location>
</feature>
<evidence type="ECO:0000313" key="2">
    <source>
        <dbReference type="EMBL" id="KAG5187255.1"/>
    </source>
</evidence>
<evidence type="ECO:0000313" key="3">
    <source>
        <dbReference type="Proteomes" id="UP000664859"/>
    </source>
</evidence>
<feature type="region of interest" description="Disordered" evidence="1">
    <location>
        <begin position="157"/>
        <end position="238"/>
    </location>
</feature>
<dbReference type="Proteomes" id="UP000664859">
    <property type="component" value="Unassembled WGS sequence"/>
</dbReference>
<keyword evidence="3" id="KW-1185">Reference proteome</keyword>
<gene>
    <name evidence="2" type="ORF">JKP88DRAFT_243775</name>
</gene>
<accession>A0A836CHY8</accession>
<protein>
    <submittedName>
        <fullName evidence="2">Uncharacterized protein</fullName>
    </submittedName>
</protein>
<organism evidence="2 3">
    <name type="scientific">Tribonema minus</name>
    <dbReference type="NCBI Taxonomy" id="303371"/>
    <lineage>
        <taxon>Eukaryota</taxon>
        <taxon>Sar</taxon>
        <taxon>Stramenopiles</taxon>
        <taxon>Ochrophyta</taxon>
        <taxon>PX clade</taxon>
        <taxon>Xanthophyceae</taxon>
        <taxon>Tribonematales</taxon>
        <taxon>Tribonemataceae</taxon>
        <taxon>Tribonema</taxon>
    </lineage>
</organism>
<name>A0A836CHY8_9STRA</name>
<feature type="compositionally biased region" description="Polar residues" evidence="1">
    <location>
        <begin position="227"/>
        <end position="238"/>
    </location>
</feature>